<evidence type="ECO:0000256" key="3">
    <source>
        <dbReference type="ARBA" id="ARBA00022448"/>
    </source>
</evidence>
<evidence type="ECO:0000256" key="4">
    <source>
        <dbReference type="ARBA" id="ARBA00022692"/>
    </source>
</evidence>
<evidence type="ECO:0000256" key="7">
    <source>
        <dbReference type="ARBA" id="ARBA00023034"/>
    </source>
</evidence>
<feature type="transmembrane region" description="Helical" evidence="10">
    <location>
        <begin position="14"/>
        <end position="39"/>
    </location>
</feature>
<evidence type="ECO:0000313" key="11">
    <source>
        <dbReference type="EMBL" id="KAF0732476.1"/>
    </source>
</evidence>
<accession>A0A6G0WY49</accession>
<evidence type="ECO:0000256" key="6">
    <source>
        <dbReference type="ARBA" id="ARBA00022989"/>
    </source>
</evidence>
<feature type="region of interest" description="Disordered" evidence="9">
    <location>
        <begin position="151"/>
        <end position="172"/>
    </location>
</feature>
<evidence type="ECO:0000256" key="8">
    <source>
        <dbReference type="ARBA" id="ARBA00023136"/>
    </source>
</evidence>
<dbReference type="InterPro" id="IPR019185">
    <property type="entry name" value="Integral_membrane_SYS1-rel"/>
</dbReference>
<dbReference type="Pfam" id="PF09801">
    <property type="entry name" value="SYS1"/>
    <property type="match status" value="1"/>
</dbReference>
<keyword evidence="12" id="KW-1185">Reference proteome</keyword>
<comment type="subcellular location">
    <subcellularLocation>
        <location evidence="1">Golgi apparatus membrane</location>
        <topology evidence="1">Multi-pass membrane protein</topology>
    </subcellularLocation>
</comment>
<reference evidence="11 12" key="1">
    <citation type="submission" date="2019-07" db="EMBL/GenBank/DDBJ databases">
        <title>Genomics analysis of Aphanomyces spp. identifies a new class of oomycete effector associated with host adaptation.</title>
        <authorList>
            <person name="Gaulin E."/>
        </authorList>
    </citation>
    <scope>NUCLEOTIDE SEQUENCE [LARGE SCALE GENOMIC DNA]</scope>
    <source>
        <strain evidence="11 12">ATCC 201684</strain>
    </source>
</reference>
<comment type="similarity">
    <text evidence="2">Belongs to the SYS1 family.</text>
</comment>
<dbReference type="GO" id="GO:0005802">
    <property type="term" value="C:trans-Golgi network"/>
    <property type="evidence" value="ECO:0007669"/>
    <property type="project" value="TreeGrafter"/>
</dbReference>
<dbReference type="AlphaFoldDB" id="A0A6G0WY49"/>
<evidence type="ECO:0000256" key="10">
    <source>
        <dbReference type="SAM" id="Phobius"/>
    </source>
</evidence>
<keyword evidence="3" id="KW-0813">Transport</keyword>
<feature type="transmembrane region" description="Helical" evidence="10">
    <location>
        <begin position="115"/>
        <end position="134"/>
    </location>
</feature>
<dbReference type="GO" id="GO:0043001">
    <property type="term" value="P:Golgi to plasma membrane protein transport"/>
    <property type="evidence" value="ECO:0007669"/>
    <property type="project" value="TreeGrafter"/>
</dbReference>
<dbReference type="PANTHER" id="PTHR12952">
    <property type="entry name" value="SYS1"/>
    <property type="match status" value="1"/>
</dbReference>
<keyword evidence="7" id="KW-0333">Golgi apparatus</keyword>
<evidence type="ECO:0000256" key="5">
    <source>
        <dbReference type="ARBA" id="ARBA00022927"/>
    </source>
</evidence>
<dbReference type="GO" id="GO:0000139">
    <property type="term" value="C:Golgi membrane"/>
    <property type="evidence" value="ECO:0007669"/>
    <property type="project" value="UniProtKB-SubCell"/>
</dbReference>
<gene>
    <name evidence="11" type="ORF">Ae201684_010465</name>
</gene>
<evidence type="ECO:0000313" key="12">
    <source>
        <dbReference type="Proteomes" id="UP000481153"/>
    </source>
</evidence>
<organism evidence="11 12">
    <name type="scientific">Aphanomyces euteiches</name>
    <dbReference type="NCBI Taxonomy" id="100861"/>
    <lineage>
        <taxon>Eukaryota</taxon>
        <taxon>Sar</taxon>
        <taxon>Stramenopiles</taxon>
        <taxon>Oomycota</taxon>
        <taxon>Saprolegniomycetes</taxon>
        <taxon>Saprolegniales</taxon>
        <taxon>Verrucalvaceae</taxon>
        <taxon>Aphanomyces</taxon>
    </lineage>
</organism>
<protein>
    <submittedName>
        <fullName evidence="11">Uncharacterized protein</fullName>
    </submittedName>
</protein>
<dbReference type="EMBL" id="VJMJ01000132">
    <property type="protein sequence ID" value="KAF0732476.1"/>
    <property type="molecule type" value="Genomic_DNA"/>
</dbReference>
<dbReference type="GO" id="GO:0006895">
    <property type="term" value="P:Golgi to endosome transport"/>
    <property type="evidence" value="ECO:0007669"/>
    <property type="project" value="TreeGrafter"/>
</dbReference>
<feature type="compositionally biased region" description="Polar residues" evidence="9">
    <location>
        <begin position="161"/>
        <end position="172"/>
    </location>
</feature>
<name>A0A6G0WY49_9STRA</name>
<dbReference type="PANTHER" id="PTHR12952:SF0">
    <property type="entry name" value="PROTEIN SYS1 HOMOLOG"/>
    <property type="match status" value="1"/>
</dbReference>
<evidence type="ECO:0000256" key="2">
    <source>
        <dbReference type="ARBA" id="ARBA00008160"/>
    </source>
</evidence>
<keyword evidence="8 10" id="KW-0472">Membrane</keyword>
<keyword evidence="5" id="KW-0653">Protein transport</keyword>
<sequence length="172" mass="19258">MPKFYGRSDWAPKLIFLQIVCLQCSHYLALGLLLALFHGRDISLEQFFSYKVPTFESVHGLQTSSAHALGGLCSALFLCLIVERAKKCLDFGVTLFFIDFVACCCYGGFPSTWSWWIVHLLSMAITIVLGEYLCSLRELEEIPMLDLFRPKASSPSGSSSTYLPVSTQEKHS</sequence>
<dbReference type="Proteomes" id="UP000481153">
    <property type="component" value="Unassembled WGS sequence"/>
</dbReference>
<evidence type="ECO:0000256" key="1">
    <source>
        <dbReference type="ARBA" id="ARBA00004653"/>
    </source>
</evidence>
<comment type="caution">
    <text evidence="11">The sequence shown here is derived from an EMBL/GenBank/DDBJ whole genome shotgun (WGS) entry which is preliminary data.</text>
</comment>
<keyword evidence="4 10" id="KW-0812">Transmembrane</keyword>
<proteinExistence type="inferred from homology"/>
<dbReference type="GO" id="GO:0034067">
    <property type="term" value="P:protein localization to Golgi apparatus"/>
    <property type="evidence" value="ECO:0007669"/>
    <property type="project" value="TreeGrafter"/>
</dbReference>
<keyword evidence="6 10" id="KW-1133">Transmembrane helix</keyword>
<dbReference type="VEuPathDB" id="FungiDB:AeMF1_013789"/>
<evidence type="ECO:0000256" key="9">
    <source>
        <dbReference type="SAM" id="MobiDB-lite"/>
    </source>
</evidence>
<feature type="transmembrane region" description="Helical" evidence="10">
    <location>
        <begin position="89"/>
        <end position="109"/>
    </location>
</feature>
<dbReference type="GO" id="GO:0005829">
    <property type="term" value="C:cytosol"/>
    <property type="evidence" value="ECO:0007669"/>
    <property type="project" value="GOC"/>
</dbReference>